<keyword evidence="8 10" id="KW-0503">Monooxygenase</keyword>
<dbReference type="PRINTS" id="PR00463">
    <property type="entry name" value="EP450I"/>
</dbReference>
<evidence type="ECO:0000256" key="9">
    <source>
        <dbReference type="PIRSR" id="PIRSR602401-1"/>
    </source>
</evidence>
<dbReference type="InterPro" id="IPR001128">
    <property type="entry name" value="Cyt_P450"/>
</dbReference>
<dbReference type="CDD" id="cd11065">
    <property type="entry name" value="CYP64-like"/>
    <property type="match status" value="1"/>
</dbReference>
<evidence type="ECO:0000256" key="11">
    <source>
        <dbReference type="SAM" id="Phobius"/>
    </source>
</evidence>
<dbReference type="SUPFAM" id="SSF48264">
    <property type="entry name" value="Cytochrome P450"/>
    <property type="match status" value="1"/>
</dbReference>
<dbReference type="GO" id="GO:0020037">
    <property type="term" value="F:heme binding"/>
    <property type="evidence" value="ECO:0007669"/>
    <property type="project" value="InterPro"/>
</dbReference>
<dbReference type="GO" id="GO:0004497">
    <property type="term" value="F:monooxygenase activity"/>
    <property type="evidence" value="ECO:0007669"/>
    <property type="project" value="UniProtKB-KW"/>
</dbReference>
<reference evidence="12" key="1">
    <citation type="submission" date="2021-02" db="EMBL/GenBank/DDBJ databases">
        <title>Psilocybe cubensis genome.</title>
        <authorList>
            <person name="Mckernan K.J."/>
            <person name="Crawford S."/>
            <person name="Trippe A."/>
            <person name="Kane L.T."/>
            <person name="Mclaughlin S."/>
        </authorList>
    </citation>
    <scope>NUCLEOTIDE SEQUENCE [LARGE SCALE GENOMIC DNA]</scope>
    <source>
        <strain evidence="12">MGC-MH-2018</strain>
    </source>
</reference>
<gene>
    <name evidence="12" type="ORF">JR316_007449</name>
</gene>
<organism evidence="12">
    <name type="scientific">Psilocybe cubensis</name>
    <name type="common">Psychedelic mushroom</name>
    <name type="synonym">Stropharia cubensis</name>
    <dbReference type="NCBI Taxonomy" id="181762"/>
    <lineage>
        <taxon>Eukaryota</taxon>
        <taxon>Fungi</taxon>
        <taxon>Dikarya</taxon>
        <taxon>Basidiomycota</taxon>
        <taxon>Agaricomycotina</taxon>
        <taxon>Agaricomycetes</taxon>
        <taxon>Agaricomycetidae</taxon>
        <taxon>Agaricales</taxon>
        <taxon>Agaricineae</taxon>
        <taxon>Strophariaceae</taxon>
        <taxon>Psilocybe</taxon>
    </lineage>
</organism>
<evidence type="ECO:0008006" key="13">
    <source>
        <dbReference type="Google" id="ProtNLM"/>
    </source>
</evidence>
<dbReference type="OrthoDB" id="2789670at2759"/>
<keyword evidence="6 10" id="KW-0560">Oxidoreductase</keyword>
<keyword evidence="11" id="KW-0812">Transmembrane</keyword>
<feature type="transmembrane region" description="Helical" evidence="11">
    <location>
        <begin position="12"/>
        <end position="31"/>
    </location>
</feature>
<evidence type="ECO:0000256" key="7">
    <source>
        <dbReference type="ARBA" id="ARBA00023004"/>
    </source>
</evidence>
<comment type="pathway">
    <text evidence="2">Secondary metabolite biosynthesis.</text>
</comment>
<sequence>MSYALDMVSHTSVMPAAASLAVLLCILYYAVSMVQGKRLPPGPRRLPLIGNAHQMPKGHPWLKFTEWKKTYGNIIHVDILGKPHIILNSARVAKELLDKRSSIYSDRPHFVFAGDLVHYDEPFALQPYGDNWRRQRRLVAQDFSLGMTPRYYSLQEKEAASLVRTLMQRPERLFPEVKLRIAIIIMRVTYGYYIQSEDDPYLTVVLAAMTNFSKATAPGAFLVDFVPALKHMPRWMPGSGFLKIAEEWNKIFFDSTMNIFDWCKSNLDTGKSLMPNLCGRYLQDANGKMSKEDEKTLLWGASCVFGGGLDTNMSSALTFYMAMLLYPEVQAKAQAEIDSVIGKDRLPTIADKPDLPYIRSILAETYRWSPAAPLGIPHAVTQDDVYDGYDIPKGATILPNVWGMLHDPEVYPRPMEFDPERYNGLDSEMVKVTSLVFGFGRRVCPGIYFAEGTLFAIIATTLATCDILPGLDEHGNEVLPTYSYTPGTLTTPEPFTLRLKPRSSSSLALLADIPPTIE</sequence>
<proteinExistence type="inferred from homology"/>
<evidence type="ECO:0000256" key="2">
    <source>
        <dbReference type="ARBA" id="ARBA00005179"/>
    </source>
</evidence>
<comment type="caution">
    <text evidence="12">The sequence shown here is derived from an EMBL/GenBank/DDBJ whole genome shotgun (WGS) entry which is preliminary data.</text>
</comment>
<keyword evidence="11" id="KW-0472">Membrane</keyword>
<feature type="binding site" description="axial binding residue" evidence="9">
    <location>
        <position position="444"/>
    </location>
    <ligand>
        <name>heme</name>
        <dbReference type="ChEBI" id="CHEBI:30413"/>
    </ligand>
    <ligandPart>
        <name>Fe</name>
        <dbReference type="ChEBI" id="CHEBI:18248"/>
    </ligandPart>
</feature>
<evidence type="ECO:0000256" key="6">
    <source>
        <dbReference type="ARBA" id="ARBA00023002"/>
    </source>
</evidence>
<dbReference type="PROSITE" id="PS00086">
    <property type="entry name" value="CYTOCHROME_P450"/>
    <property type="match status" value="1"/>
</dbReference>
<evidence type="ECO:0000256" key="3">
    <source>
        <dbReference type="ARBA" id="ARBA00010617"/>
    </source>
</evidence>
<dbReference type="InterPro" id="IPR002401">
    <property type="entry name" value="Cyt_P450_E_grp-I"/>
</dbReference>
<dbReference type="Pfam" id="PF00067">
    <property type="entry name" value="p450"/>
    <property type="match status" value="1"/>
</dbReference>
<keyword evidence="7 9" id="KW-0408">Iron</keyword>
<evidence type="ECO:0000256" key="8">
    <source>
        <dbReference type="ARBA" id="ARBA00023033"/>
    </source>
</evidence>
<evidence type="ECO:0000256" key="4">
    <source>
        <dbReference type="ARBA" id="ARBA00022617"/>
    </source>
</evidence>
<dbReference type="InterPro" id="IPR036396">
    <property type="entry name" value="Cyt_P450_sf"/>
</dbReference>
<dbReference type="GO" id="GO:0005506">
    <property type="term" value="F:iron ion binding"/>
    <property type="evidence" value="ECO:0007669"/>
    <property type="project" value="InterPro"/>
</dbReference>
<dbReference type="InterPro" id="IPR050364">
    <property type="entry name" value="Cytochrome_P450_fung"/>
</dbReference>
<dbReference type="PANTHER" id="PTHR46300:SF7">
    <property type="entry name" value="P450, PUTATIVE (EUROFUNG)-RELATED"/>
    <property type="match status" value="1"/>
</dbReference>
<keyword evidence="11" id="KW-1133">Transmembrane helix</keyword>
<dbReference type="InterPro" id="IPR017972">
    <property type="entry name" value="Cyt_P450_CS"/>
</dbReference>
<evidence type="ECO:0000256" key="10">
    <source>
        <dbReference type="RuleBase" id="RU000461"/>
    </source>
</evidence>
<dbReference type="EMBL" id="JAFIQS010000007">
    <property type="protein sequence ID" value="KAG5167111.1"/>
    <property type="molecule type" value="Genomic_DNA"/>
</dbReference>
<dbReference type="Gene3D" id="1.10.630.10">
    <property type="entry name" value="Cytochrome P450"/>
    <property type="match status" value="1"/>
</dbReference>
<protein>
    <recommendedName>
        <fullName evidence="13">Cytochrome P450</fullName>
    </recommendedName>
</protein>
<comment type="similarity">
    <text evidence="3 10">Belongs to the cytochrome P450 family.</text>
</comment>
<dbReference type="AlphaFoldDB" id="A0A8H7XT65"/>
<keyword evidence="5 9" id="KW-0479">Metal-binding</keyword>
<accession>A0A8H7XT65</accession>
<evidence type="ECO:0000256" key="1">
    <source>
        <dbReference type="ARBA" id="ARBA00001971"/>
    </source>
</evidence>
<keyword evidence="4 9" id="KW-0349">Heme</keyword>
<comment type="cofactor">
    <cofactor evidence="1 9">
        <name>heme</name>
        <dbReference type="ChEBI" id="CHEBI:30413"/>
    </cofactor>
</comment>
<name>A0A8H7XT65_PSICU</name>
<dbReference type="PANTHER" id="PTHR46300">
    <property type="entry name" value="P450, PUTATIVE (EUROFUNG)-RELATED-RELATED"/>
    <property type="match status" value="1"/>
</dbReference>
<dbReference type="GO" id="GO:0016705">
    <property type="term" value="F:oxidoreductase activity, acting on paired donors, with incorporation or reduction of molecular oxygen"/>
    <property type="evidence" value="ECO:0007669"/>
    <property type="project" value="InterPro"/>
</dbReference>
<dbReference type="PRINTS" id="PR00385">
    <property type="entry name" value="P450"/>
</dbReference>
<evidence type="ECO:0000256" key="5">
    <source>
        <dbReference type="ARBA" id="ARBA00022723"/>
    </source>
</evidence>
<evidence type="ECO:0000313" key="12">
    <source>
        <dbReference type="EMBL" id="KAG5167111.1"/>
    </source>
</evidence>